<name>A0A9N8DPF4_9STRA</name>
<protein>
    <submittedName>
        <fullName evidence="2">Uncharacterized protein</fullName>
    </submittedName>
</protein>
<sequence>MVFDKAKKAVEAKEAEIKGQKWLSEVKQQDGQWKDLQDWKDTYEPQKEKKEKTEAQKKMAAKAVDAAFDKMQEGLSKAIFQIMMEAASTLLGTTNKLIVASGKDAKQLPTILTSTNAIILSYRFETPKKINKFGYIRKTACLDLTKTLHFLLPERGAAQVSEDIRTVLAQHKEATRADVLQKVNSLLGNVSDAMDEKGQAVERAVKSASNTIGADKVTAATTKVSEATGMTPESLKAQKNDIVAQFGSLFQGILVSHMEQIDALLHDVIDKVIAAMEIAIQMNNKLASAKAKTPEELQDVMVEIIDKQYKLAQKRLNGEIQKVINMIKALVQNAMIDMDAE</sequence>
<reference evidence="2" key="1">
    <citation type="submission" date="2020-06" db="EMBL/GenBank/DDBJ databases">
        <authorList>
            <consortium name="Plant Systems Biology data submission"/>
        </authorList>
    </citation>
    <scope>NUCLEOTIDE SEQUENCE</scope>
    <source>
        <strain evidence="2">D6</strain>
    </source>
</reference>
<dbReference type="AlphaFoldDB" id="A0A9N8DPF4"/>
<evidence type="ECO:0000256" key="1">
    <source>
        <dbReference type="SAM" id="MobiDB-lite"/>
    </source>
</evidence>
<dbReference type="EMBL" id="CAICTM010000275">
    <property type="protein sequence ID" value="CAB9506718.1"/>
    <property type="molecule type" value="Genomic_DNA"/>
</dbReference>
<evidence type="ECO:0000313" key="3">
    <source>
        <dbReference type="Proteomes" id="UP001153069"/>
    </source>
</evidence>
<keyword evidence="3" id="KW-1185">Reference proteome</keyword>
<gene>
    <name evidence="2" type="ORF">SEMRO_276_G106040.1</name>
</gene>
<evidence type="ECO:0000313" key="2">
    <source>
        <dbReference type="EMBL" id="CAB9506718.1"/>
    </source>
</evidence>
<organism evidence="2 3">
    <name type="scientific">Seminavis robusta</name>
    <dbReference type="NCBI Taxonomy" id="568900"/>
    <lineage>
        <taxon>Eukaryota</taxon>
        <taxon>Sar</taxon>
        <taxon>Stramenopiles</taxon>
        <taxon>Ochrophyta</taxon>
        <taxon>Bacillariophyta</taxon>
        <taxon>Bacillariophyceae</taxon>
        <taxon>Bacillariophycidae</taxon>
        <taxon>Naviculales</taxon>
        <taxon>Naviculaceae</taxon>
        <taxon>Seminavis</taxon>
    </lineage>
</organism>
<feature type="compositionally biased region" description="Basic and acidic residues" evidence="1">
    <location>
        <begin position="32"/>
        <end position="53"/>
    </location>
</feature>
<feature type="region of interest" description="Disordered" evidence="1">
    <location>
        <begin position="31"/>
        <end position="53"/>
    </location>
</feature>
<dbReference type="Proteomes" id="UP001153069">
    <property type="component" value="Unassembled WGS sequence"/>
</dbReference>
<proteinExistence type="predicted"/>
<accession>A0A9N8DPF4</accession>
<comment type="caution">
    <text evidence="2">The sequence shown here is derived from an EMBL/GenBank/DDBJ whole genome shotgun (WGS) entry which is preliminary data.</text>
</comment>